<dbReference type="AlphaFoldDB" id="A0A6A5Y042"/>
<reference evidence="3" key="1">
    <citation type="journal article" date="2020" name="Stud. Mycol.">
        <title>101 Dothideomycetes genomes: a test case for predicting lifestyles and emergence of pathogens.</title>
        <authorList>
            <person name="Haridas S."/>
            <person name="Albert R."/>
            <person name="Binder M."/>
            <person name="Bloem J."/>
            <person name="Labutti K."/>
            <person name="Salamov A."/>
            <person name="Andreopoulos B."/>
            <person name="Baker S."/>
            <person name="Barry K."/>
            <person name="Bills G."/>
            <person name="Bluhm B."/>
            <person name="Cannon C."/>
            <person name="Castanera R."/>
            <person name="Culley D."/>
            <person name="Daum C."/>
            <person name="Ezra D."/>
            <person name="Gonzalez J."/>
            <person name="Henrissat B."/>
            <person name="Kuo A."/>
            <person name="Liang C."/>
            <person name="Lipzen A."/>
            <person name="Lutzoni F."/>
            <person name="Magnuson J."/>
            <person name="Mondo S."/>
            <person name="Nolan M."/>
            <person name="Ohm R."/>
            <person name="Pangilinan J."/>
            <person name="Park H.-J."/>
            <person name="Ramirez L."/>
            <person name="Alfaro M."/>
            <person name="Sun H."/>
            <person name="Tritt A."/>
            <person name="Yoshinaga Y."/>
            <person name="Zwiers L.-H."/>
            <person name="Turgeon B."/>
            <person name="Goodwin S."/>
            <person name="Spatafora J."/>
            <person name="Crous P."/>
            <person name="Grigoriev I."/>
        </authorList>
    </citation>
    <scope>NUCLEOTIDE SEQUENCE</scope>
    <source>
        <strain evidence="3">CBS 175.79</strain>
    </source>
</reference>
<dbReference type="GO" id="GO:0016491">
    <property type="term" value="F:oxidoreductase activity"/>
    <property type="evidence" value="ECO:0007669"/>
    <property type="project" value="InterPro"/>
</dbReference>
<organism evidence="3 4">
    <name type="scientific">Aaosphaeria arxii CBS 175.79</name>
    <dbReference type="NCBI Taxonomy" id="1450172"/>
    <lineage>
        <taxon>Eukaryota</taxon>
        <taxon>Fungi</taxon>
        <taxon>Dikarya</taxon>
        <taxon>Ascomycota</taxon>
        <taxon>Pezizomycotina</taxon>
        <taxon>Dothideomycetes</taxon>
        <taxon>Pleosporomycetidae</taxon>
        <taxon>Pleosporales</taxon>
        <taxon>Pleosporales incertae sedis</taxon>
        <taxon>Aaosphaeria</taxon>
    </lineage>
</organism>
<keyword evidence="1" id="KW-0732">Signal</keyword>
<dbReference type="InterPro" id="IPR050281">
    <property type="entry name" value="Flavin_monoamine_oxidase"/>
</dbReference>
<dbReference type="Pfam" id="PF01593">
    <property type="entry name" value="Amino_oxidase"/>
    <property type="match status" value="1"/>
</dbReference>
<evidence type="ECO:0000256" key="1">
    <source>
        <dbReference type="SAM" id="SignalP"/>
    </source>
</evidence>
<dbReference type="EMBL" id="ML978067">
    <property type="protein sequence ID" value="KAF2018576.1"/>
    <property type="molecule type" value="Genomic_DNA"/>
</dbReference>
<dbReference type="Proteomes" id="UP000799778">
    <property type="component" value="Unassembled WGS sequence"/>
</dbReference>
<evidence type="ECO:0000313" key="4">
    <source>
        <dbReference type="Proteomes" id="UP000799778"/>
    </source>
</evidence>
<accession>A0A6A5Y042</accession>
<dbReference type="PROSITE" id="PS51257">
    <property type="entry name" value="PROKAR_LIPOPROTEIN"/>
    <property type="match status" value="1"/>
</dbReference>
<name>A0A6A5Y042_9PLEO</name>
<feature type="chain" id="PRO_5025345406" evidence="1">
    <location>
        <begin position="20"/>
        <end position="500"/>
    </location>
</feature>
<gene>
    <name evidence="3" type="ORF">BU24DRAFT_418100</name>
</gene>
<dbReference type="PANTHER" id="PTHR10742:SF313">
    <property type="entry name" value="AMINE OXIDASE"/>
    <property type="match status" value="1"/>
</dbReference>
<dbReference type="Gene3D" id="3.90.660.10">
    <property type="match status" value="1"/>
</dbReference>
<dbReference type="SUPFAM" id="SSF51905">
    <property type="entry name" value="FAD/NAD(P)-binding domain"/>
    <property type="match status" value="1"/>
</dbReference>
<evidence type="ECO:0000259" key="2">
    <source>
        <dbReference type="Pfam" id="PF01593"/>
    </source>
</evidence>
<dbReference type="PANTHER" id="PTHR10742">
    <property type="entry name" value="FLAVIN MONOAMINE OXIDASE"/>
    <property type="match status" value="1"/>
</dbReference>
<dbReference type="SUPFAM" id="SSF54373">
    <property type="entry name" value="FAD-linked reductases, C-terminal domain"/>
    <property type="match status" value="1"/>
</dbReference>
<feature type="signal peptide" evidence="1">
    <location>
        <begin position="1"/>
        <end position="19"/>
    </location>
</feature>
<dbReference type="Gene3D" id="3.50.50.60">
    <property type="entry name" value="FAD/NAD(P)-binding domain"/>
    <property type="match status" value="1"/>
</dbReference>
<evidence type="ECO:0000313" key="3">
    <source>
        <dbReference type="EMBL" id="KAF2018576.1"/>
    </source>
</evidence>
<feature type="domain" description="Amine oxidase" evidence="2">
    <location>
        <begin position="46"/>
        <end position="491"/>
    </location>
</feature>
<dbReference type="InterPro" id="IPR036188">
    <property type="entry name" value="FAD/NAD-bd_sf"/>
</dbReference>
<keyword evidence="4" id="KW-1185">Reference proteome</keyword>
<dbReference type="GeneID" id="54284295"/>
<dbReference type="InterPro" id="IPR002937">
    <property type="entry name" value="Amino_oxidase"/>
</dbReference>
<protein>
    <submittedName>
        <fullName evidence="3">Amine oxidase</fullName>
    </submittedName>
</protein>
<sequence length="500" mass="55972">MMQLIRSALCLVLASSCFAVPTTQRTKQDHGQCNQTQVVILGAGTAGIAAAQTLSNLSINDFIIVEYNNGIGGRLTNKDFGEKKSGDGQYTVELGANWVQGLRSVDSGEDNPIWRLARKWNISNEESDYSSIKTYNENGEADFSSLFDEFQEATNALEDDATALADKYQDRSVRAGLRRGGWNPAKTDSPAGAVAVEYFSWDFESASNPETSSQVFGASSQAFEINYDNITYHEYSGEDRFVVDQRGFRAWLVGEADTFLTKQDHRLALNTIVTNISYSDAGVIIRNKDGSCIQADYAICTFSLGVLQREVVAFDPELPDWKLDGINSFEFNTFTKIFYQFDEAFWPNETQFFLYADPTTRGYWPVWQSLTPKGFLPGSNIIFSVMTAEQSQRIEAQDDDVTMQEGLDVLRNMFPDADIPQPIAFFYPRWRDTPWSYGSYSNWPPATTLEMHQDLRANVSDRLFFAGEATSAPYFGYLHGAWFEGIDAGQTVAKLILANV</sequence>
<dbReference type="GO" id="GO:0006598">
    <property type="term" value="P:polyamine catabolic process"/>
    <property type="evidence" value="ECO:0007669"/>
    <property type="project" value="TreeGrafter"/>
</dbReference>
<proteinExistence type="predicted"/>
<dbReference type="OrthoDB" id="7777654at2759"/>
<dbReference type="RefSeq" id="XP_033386915.1">
    <property type="nucleotide sequence ID" value="XM_033526898.1"/>
</dbReference>